<proteinExistence type="predicted"/>
<sequence length="71" mass="7988">MIQVIGKSVIEADYSNGKEKINYRVAEGSEDISGVYNNYSQVSKKDINGIQVTLQGENLVNQAMWTRYSNK</sequence>
<protein>
    <submittedName>
        <fullName evidence="1">Uncharacterized protein</fullName>
    </submittedName>
</protein>
<evidence type="ECO:0000313" key="2">
    <source>
        <dbReference type="Proteomes" id="UP000214666"/>
    </source>
</evidence>
<dbReference type="RefSeq" id="WP_094154831.1">
    <property type="nucleotide sequence ID" value="NZ_CP041731.1"/>
</dbReference>
<evidence type="ECO:0000313" key="1">
    <source>
        <dbReference type="EMBL" id="ASR47227.1"/>
    </source>
</evidence>
<name>A0A222WL92_9BACL</name>
<dbReference type="KEGG" id="pkb:B4V02_11300"/>
<accession>A0A222WL92</accession>
<reference evidence="1 2" key="1">
    <citation type="submission" date="2017-03" db="EMBL/GenBank/DDBJ databases">
        <title>Complete genome sequence of Paenibacillus Kribbensis producing bioflocculants.</title>
        <authorList>
            <person name="Lee H.-G."/>
            <person name="Oh H.-M."/>
        </authorList>
    </citation>
    <scope>NUCLEOTIDE SEQUENCE [LARGE SCALE GENOMIC DNA]</scope>
    <source>
        <strain evidence="1 2">AM49</strain>
    </source>
</reference>
<dbReference type="EMBL" id="CP020028">
    <property type="protein sequence ID" value="ASR47227.1"/>
    <property type="molecule type" value="Genomic_DNA"/>
</dbReference>
<dbReference type="AlphaFoldDB" id="A0A222WL92"/>
<organism evidence="1 2">
    <name type="scientific">Paenibacillus kribbensis</name>
    <dbReference type="NCBI Taxonomy" id="172713"/>
    <lineage>
        <taxon>Bacteria</taxon>
        <taxon>Bacillati</taxon>
        <taxon>Bacillota</taxon>
        <taxon>Bacilli</taxon>
        <taxon>Bacillales</taxon>
        <taxon>Paenibacillaceae</taxon>
        <taxon>Paenibacillus</taxon>
    </lineage>
</organism>
<gene>
    <name evidence="1" type="ORF">B4V02_11300</name>
</gene>
<dbReference type="OrthoDB" id="7061752at2"/>
<keyword evidence="2" id="KW-1185">Reference proteome</keyword>
<dbReference type="Proteomes" id="UP000214666">
    <property type="component" value="Chromosome"/>
</dbReference>